<dbReference type="InterPro" id="IPR002942">
    <property type="entry name" value="S4_RNA-bd"/>
</dbReference>
<dbReference type="Pfam" id="PF01728">
    <property type="entry name" value="FtsJ"/>
    <property type="match status" value="1"/>
</dbReference>
<accession>A0ABR7AMU5</accession>
<protein>
    <submittedName>
        <fullName evidence="6">TlyA family RNA methyltransferase</fullName>
    </submittedName>
</protein>
<evidence type="ECO:0000259" key="5">
    <source>
        <dbReference type="Pfam" id="PF01728"/>
    </source>
</evidence>
<sequence length="262" mass="28093">MVKIRADQMLVDRGLVESRTRAQALIMAGLVFAGTKKVDKPGQTLPDDVVLDVRGRDHPWVSRGGIKLAHGLTHFGWDVVGAIAIDVGSSTGGFTDVLLKNGATKVYAVDSGTNQLAWSLRQDERVIVHEQTSARILTPAHIPEPVDLIVCDASFIGLAKVLERPMSFAKADARLMALVKPQFEAGREEVGKGGVVRDPAIHQRVCDEVAAWLTGQGWHVEGVVESPITGPEGNVEFLIAARLGDERPASEASKCPQALPSS</sequence>
<proteinExistence type="inferred from homology"/>
<dbReference type="GO" id="GO:0032259">
    <property type="term" value="P:methylation"/>
    <property type="evidence" value="ECO:0007669"/>
    <property type="project" value="UniProtKB-KW"/>
</dbReference>
<keyword evidence="6" id="KW-0808">Transferase</keyword>
<dbReference type="NCBIfam" id="TIGR00478">
    <property type="entry name" value="tly"/>
    <property type="match status" value="1"/>
</dbReference>
<dbReference type="InterPro" id="IPR002877">
    <property type="entry name" value="RNA_MeTrfase_FtsJ_dom"/>
</dbReference>
<dbReference type="PIRSF" id="PIRSF005578">
    <property type="entry name" value="TlyA"/>
    <property type="match status" value="1"/>
</dbReference>
<name>A0ABR7AMU5_9SPHN</name>
<evidence type="ECO:0000256" key="2">
    <source>
        <dbReference type="ARBA" id="ARBA00029460"/>
    </source>
</evidence>
<comment type="similarity">
    <text evidence="2">Belongs to the TlyA family.</text>
</comment>
<gene>
    <name evidence="6" type="ORF">H8S47_08740</name>
</gene>
<comment type="caution">
    <text evidence="6">The sequence shown here is derived from an EMBL/GenBank/DDBJ whole genome shotgun (WGS) entry which is preliminary data.</text>
</comment>
<evidence type="ECO:0000313" key="7">
    <source>
        <dbReference type="Proteomes" id="UP000597613"/>
    </source>
</evidence>
<dbReference type="PANTHER" id="PTHR32319:SF0">
    <property type="entry name" value="BACTERIAL HEMOLYSIN-LIKE PROTEIN"/>
    <property type="match status" value="1"/>
</dbReference>
<evidence type="ECO:0000256" key="1">
    <source>
        <dbReference type="ARBA" id="ARBA00022884"/>
    </source>
</evidence>
<dbReference type="InterPro" id="IPR029063">
    <property type="entry name" value="SAM-dependent_MTases_sf"/>
</dbReference>
<dbReference type="Pfam" id="PF01479">
    <property type="entry name" value="S4"/>
    <property type="match status" value="1"/>
</dbReference>
<evidence type="ECO:0000256" key="3">
    <source>
        <dbReference type="PROSITE-ProRule" id="PRU00182"/>
    </source>
</evidence>
<dbReference type="GO" id="GO:0008168">
    <property type="term" value="F:methyltransferase activity"/>
    <property type="evidence" value="ECO:0007669"/>
    <property type="project" value="UniProtKB-KW"/>
</dbReference>
<evidence type="ECO:0000259" key="4">
    <source>
        <dbReference type="Pfam" id="PF01479"/>
    </source>
</evidence>
<dbReference type="PANTHER" id="PTHR32319">
    <property type="entry name" value="BACTERIAL HEMOLYSIN-LIKE PROTEIN"/>
    <property type="match status" value="1"/>
</dbReference>
<organism evidence="6 7">
    <name type="scientific">Sphingomonas albertensis</name>
    <dbReference type="NCBI Taxonomy" id="2762591"/>
    <lineage>
        <taxon>Bacteria</taxon>
        <taxon>Pseudomonadati</taxon>
        <taxon>Pseudomonadota</taxon>
        <taxon>Alphaproteobacteria</taxon>
        <taxon>Sphingomonadales</taxon>
        <taxon>Sphingomonadaceae</taxon>
        <taxon>Sphingomonas</taxon>
    </lineage>
</organism>
<dbReference type="CDD" id="cd00165">
    <property type="entry name" value="S4"/>
    <property type="match status" value="1"/>
</dbReference>
<dbReference type="SUPFAM" id="SSF55174">
    <property type="entry name" value="Alpha-L RNA-binding motif"/>
    <property type="match status" value="1"/>
</dbReference>
<dbReference type="InterPro" id="IPR004538">
    <property type="entry name" value="Hemolysin_A/TlyA"/>
</dbReference>
<dbReference type="CDD" id="cd02440">
    <property type="entry name" value="AdoMet_MTases"/>
    <property type="match status" value="1"/>
</dbReference>
<dbReference type="InterPro" id="IPR036986">
    <property type="entry name" value="S4_RNA-bd_sf"/>
</dbReference>
<keyword evidence="1 3" id="KW-0694">RNA-binding</keyword>
<dbReference type="PROSITE" id="PS50889">
    <property type="entry name" value="S4"/>
    <property type="match status" value="1"/>
</dbReference>
<dbReference type="RefSeq" id="WP_187503494.1">
    <property type="nucleotide sequence ID" value="NZ_CP162536.1"/>
</dbReference>
<evidence type="ECO:0000313" key="6">
    <source>
        <dbReference type="EMBL" id="MBC3941768.1"/>
    </source>
</evidence>
<dbReference type="EMBL" id="JACONT010000015">
    <property type="protein sequence ID" value="MBC3941768.1"/>
    <property type="molecule type" value="Genomic_DNA"/>
</dbReference>
<dbReference type="Gene3D" id="3.40.50.150">
    <property type="entry name" value="Vaccinia Virus protein VP39"/>
    <property type="match status" value="1"/>
</dbReference>
<feature type="domain" description="RNA-binding S4" evidence="4">
    <location>
        <begin position="5"/>
        <end position="45"/>
    </location>
</feature>
<feature type="domain" description="Ribosomal RNA methyltransferase FtsJ" evidence="5">
    <location>
        <begin position="60"/>
        <end position="242"/>
    </location>
</feature>
<reference evidence="6 7" key="1">
    <citation type="submission" date="2020-08" db="EMBL/GenBank/DDBJ databases">
        <title>Putative novel bacterial strains isolated from necrotic wheat leaf tissues caused by Xanthomonas translucens.</title>
        <authorList>
            <person name="Tambong J.T."/>
        </authorList>
    </citation>
    <scope>NUCLEOTIDE SEQUENCE [LARGE SCALE GENOMIC DNA]</scope>
    <source>
        <strain evidence="7">DOAB 1063</strain>
    </source>
</reference>
<dbReference type="InterPro" id="IPR047048">
    <property type="entry name" value="TlyA"/>
</dbReference>
<dbReference type="SUPFAM" id="SSF53335">
    <property type="entry name" value="S-adenosyl-L-methionine-dependent methyltransferases"/>
    <property type="match status" value="1"/>
</dbReference>
<dbReference type="Gene3D" id="3.10.290.10">
    <property type="entry name" value="RNA-binding S4 domain"/>
    <property type="match status" value="1"/>
</dbReference>
<keyword evidence="6" id="KW-0489">Methyltransferase</keyword>
<keyword evidence="7" id="KW-1185">Reference proteome</keyword>
<dbReference type="Proteomes" id="UP000597613">
    <property type="component" value="Unassembled WGS sequence"/>
</dbReference>